<keyword evidence="4 7" id="KW-0067">ATP-binding</keyword>
<keyword evidence="6" id="KW-0694">RNA-binding</keyword>
<evidence type="ECO:0000256" key="5">
    <source>
        <dbReference type="ARBA" id="ARBA00037982"/>
    </source>
</evidence>
<evidence type="ECO:0000256" key="2">
    <source>
        <dbReference type="ARBA" id="ARBA00022741"/>
    </source>
</evidence>
<dbReference type="InterPro" id="IPR011009">
    <property type="entry name" value="Kinase-like_dom_sf"/>
</dbReference>
<dbReference type="SMART" id="SM00358">
    <property type="entry name" value="DSRM"/>
    <property type="match status" value="3"/>
</dbReference>
<proteinExistence type="inferred from homology"/>
<name>A0A8C5AHP0_GADMO</name>
<reference evidence="11" key="2">
    <citation type="submission" date="2025-09" db="UniProtKB">
        <authorList>
            <consortium name="Ensembl"/>
        </authorList>
    </citation>
    <scope>IDENTIFICATION</scope>
</reference>
<comment type="similarity">
    <text evidence="5">Belongs to the protein kinase superfamily. Ser/Thr protein kinase family. GCN2 subfamily.</text>
</comment>
<feature type="compositionally biased region" description="Polar residues" evidence="8">
    <location>
        <begin position="185"/>
        <end position="196"/>
    </location>
</feature>
<evidence type="ECO:0000256" key="6">
    <source>
        <dbReference type="PROSITE-ProRule" id="PRU00266"/>
    </source>
</evidence>
<feature type="domain" description="Protein kinase" evidence="9">
    <location>
        <begin position="372"/>
        <end position="645"/>
    </location>
</feature>
<dbReference type="PANTHER" id="PTHR11042:SF194">
    <property type="entry name" value="DOUBLE-STRANDED RNA ACTIVATED PROTEIN KINASE"/>
    <property type="match status" value="1"/>
</dbReference>
<dbReference type="PROSITE" id="PS00107">
    <property type="entry name" value="PROTEIN_KINASE_ATP"/>
    <property type="match status" value="1"/>
</dbReference>
<feature type="region of interest" description="Disordered" evidence="8">
    <location>
        <begin position="72"/>
        <end position="99"/>
    </location>
</feature>
<feature type="domain" description="DRBM" evidence="10">
    <location>
        <begin position="5"/>
        <end position="73"/>
    </location>
</feature>
<dbReference type="Pfam" id="PF00069">
    <property type="entry name" value="Pkinase"/>
    <property type="match status" value="1"/>
</dbReference>
<keyword evidence="3" id="KW-0418">Kinase</keyword>
<dbReference type="InterPro" id="IPR014720">
    <property type="entry name" value="dsRBD_dom"/>
</dbReference>
<evidence type="ECO:0000256" key="7">
    <source>
        <dbReference type="PROSITE-ProRule" id="PRU10141"/>
    </source>
</evidence>
<dbReference type="PROSITE" id="PS00108">
    <property type="entry name" value="PROTEIN_KINASE_ST"/>
    <property type="match status" value="1"/>
</dbReference>
<dbReference type="PROSITE" id="PS50137">
    <property type="entry name" value="DS_RBD"/>
    <property type="match status" value="3"/>
</dbReference>
<keyword evidence="12" id="KW-1185">Reference proteome</keyword>
<evidence type="ECO:0000259" key="10">
    <source>
        <dbReference type="PROSITE" id="PS50137"/>
    </source>
</evidence>
<evidence type="ECO:0000256" key="3">
    <source>
        <dbReference type="ARBA" id="ARBA00022777"/>
    </source>
</evidence>
<dbReference type="GeneTree" id="ENSGT00940000163863"/>
<dbReference type="SMART" id="SM00220">
    <property type="entry name" value="S_TKc"/>
    <property type="match status" value="1"/>
</dbReference>
<dbReference type="Pfam" id="PF00035">
    <property type="entry name" value="dsrm"/>
    <property type="match status" value="3"/>
</dbReference>
<feature type="binding site" evidence="7">
    <location>
        <position position="402"/>
    </location>
    <ligand>
        <name>ATP</name>
        <dbReference type="ChEBI" id="CHEBI:30616"/>
    </ligand>
</feature>
<dbReference type="GO" id="GO:0004694">
    <property type="term" value="F:eukaryotic translation initiation factor 2alpha kinase activity"/>
    <property type="evidence" value="ECO:0007669"/>
    <property type="project" value="TreeGrafter"/>
</dbReference>
<dbReference type="SUPFAM" id="SSF54768">
    <property type="entry name" value="dsRNA-binding domain-like"/>
    <property type="match status" value="3"/>
</dbReference>
<dbReference type="AlphaFoldDB" id="A0A8C5AHP0"/>
<evidence type="ECO:0000256" key="1">
    <source>
        <dbReference type="ARBA" id="ARBA00022679"/>
    </source>
</evidence>
<feature type="domain" description="DRBM" evidence="10">
    <location>
        <begin position="135"/>
        <end position="169"/>
    </location>
</feature>
<dbReference type="Gene3D" id="1.10.510.10">
    <property type="entry name" value="Transferase(Phosphotransferase) domain 1"/>
    <property type="match status" value="1"/>
</dbReference>
<dbReference type="CDD" id="cd20314">
    <property type="entry name" value="DSRM_EIF2AK2"/>
    <property type="match status" value="1"/>
</dbReference>
<keyword evidence="2 7" id="KW-0547">Nucleotide-binding</keyword>
<dbReference type="Gene3D" id="3.30.160.20">
    <property type="match status" value="3"/>
</dbReference>
<evidence type="ECO:0000313" key="12">
    <source>
        <dbReference type="Proteomes" id="UP000694546"/>
    </source>
</evidence>
<dbReference type="PROSITE" id="PS50011">
    <property type="entry name" value="PROTEIN_KINASE_DOM"/>
    <property type="match status" value="1"/>
</dbReference>
<evidence type="ECO:0000313" key="11">
    <source>
        <dbReference type="Ensembl" id="ENSGMOP00000031828.1"/>
    </source>
</evidence>
<dbReference type="GO" id="GO:0005524">
    <property type="term" value="F:ATP binding"/>
    <property type="evidence" value="ECO:0007669"/>
    <property type="project" value="UniProtKB-UniRule"/>
</dbReference>
<protein>
    <submittedName>
        <fullName evidence="11">Interferon-induced, double-stranded RNA-activated protein kinase-like</fullName>
    </submittedName>
</protein>
<reference evidence="11" key="1">
    <citation type="submission" date="2025-08" db="UniProtKB">
        <authorList>
            <consortium name="Ensembl"/>
        </authorList>
    </citation>
    <scope>IDENTIFICATION</scope>
</reference>
<dbReference type="PANTHER" id="PTHR11042">
    <property type="entry name" value="EUKARYOTIC TRANSLATION INITIATION FACTOR 2-ALPHA KINASE EIF2-ALPHA KINASE -RELATED"/>
    <property type="match status" value="1"/>
</dbReference>
<evidence type="ECO:0000256" key="8">
    <source>
        <dbReference type="SAM" id="MobiDB-lite"/>
    </source>
</evidence>
<dbReference type="GO" id="GO:0005737">
    <property type="term" value="C:cytoplasm"/>
    <property type="evidence" value="ECO:0007669"/>
    <property type="project" value="TreeGrafter"/>
</dbReference>
<evidence type="ECO:0000256" key="4">
    <source>
        <dbReference type="ARBA" id="ARBA00022840"/>
    </source>
</evidence>
<accession>A0A8C5AHP0</accession>
<dbReference type="Ensembl" id="ENSGMOT00000059152.1">
    <property type="protein sequence ID" value="ENSGMOP00000031828.1"/>
    <property type="gene ID" value="ENSGMOG00000018813.2"/>
</dbReference>
<dbReference type="InterPro" id="IPR008271">
    <property type="entry name" value="Ser/Thr_kinase_AS"/>
</dbReference>
<feature type="region of interest" description="Disordered" evidence="8">
    <location>
        <begin position="171"/>
        <end position="200"/>
    </location>
</feature>
<sequence>MESINYVAKLNEFVQKSGLELKYDDVGSEGLAHIKTFTQRVILNGKPYQEGVGKNKREARQNAAKHALESVLETDSNHSHVSGRSVRDTTEPISPPKLTQPNYTCWLNEHSQKNRVPIRALESTAMELGYAKPCCKFVLDGTEYPSGSGRTKKDAKEEAARLAYEEICRNTPSNTLDQSGRVEPSSPQKNELNQDMSEGIGSPANMEVSLGELSGLSEPEYIGLLNQHCQKNSCHVDFSLVRRCGPAHCPQFFYRVVIDGREYPEVEGKTAKEAKKRAAKEAWSVLQESSDWDSKASGKPANSEENGTSNKATTEVATSSSDSWIQIKESSKEEKLGAKNRIKLAAIFNNAPKEPTNTSTSPTTSSRFLKDYDHIEPIGDGGFGQVYKARWKHLDKYYAVKKVPNKEKALREAAVLAELQHANIVRYYTSWIEDSDYKPPKGEDSSTSQSSSDTSGTFLYIQMELCEMKDLYEWIQEKNSLHQDPTRRKESLDIMKKMICGVEYIHSKNLMHRDLKPSNIMVGSDGEVKIVDFGLVTAESDEEGNVLEKTMGTGTRSFMPPEQRYKNVYNNKVDIFASGLVYFLMLWNFSVHEKSKRWDDIRKQKFPADFTLSFPKESFLITSMLHENPESRPSAEEIMAKLERLDLPTARPIRTNWADKAWSSAPNSY</sequence>
<dbReference type="InterPro" id="IPR017441">
    <property type="entry name" value="Protein_kinase_ATP_BS"/>
</dbReference>
<feature type="region of interest" description="Disordered" evidence="8">
    <location>
        <begin position="289"/>
        <end position="323"/>
    </location>
</feature>
<dbReference type="Gene3D" id="3.30.200.20">
    <property type="entry name" value="Phosphorylase Kinase, domain 1"/>
    <property type="match status" value="1"/>
</dbReference>
<dbReference type="InterPro" id="IPR000719">
    <property type="entry name" value="Prot_kinase_dom"/>
</dbReference>
<feature type="compositionally biased region" description="Polar residues" evidence="8">
    <location>
        <begin position="303"/>
        <end position="323"/>
    </location>
</feature>
<feature type="domain" description="DRBM" evidence="10">
    <location>
        <begin position="220"/>
        <end position="288"/>
    </location>
</feature>
<keyword evidence="1" id="KW-0808">Transferase</keyword>
<dbReference type="GO" id="GO:0005634">
    <property type="term" value="C:nucleus"/>
    <property type="evidence" value="ECO:0007669"/>
    <property type="project" value="TreeGrafter"/>
</dbReference>
<dbReference type="Proteomes" id="UP000694546">
    <property type="component" value="Chromosome 15"/>
</dbReference>
<dbReference type="SUPFAM" id="SSF56112">
    <property type="entry name" value="Protein kinase-like (PK-like)"/>
    <property type="match status" value="1"/>
</dbReference>
<gene>
    <name evidence="11" type="primary">LOC115560251</name>
</gene>
<evidence type="ECO:0000259" key="9">
    <source>
        <dbReference type="PROSITE" id="PS50011"/>
    </source>
</evidence>
<dbReference type="InterPro" id="IPR050339">
    <property type="entry name" value="CC_SR_Kinase"/>
</dbReference>
<dbReference type="GO" id="GO:0003723">
    <property type="term" value="F:RNA binding"/>
    <property type="evidence" value="ECO:0007669"/>
    <property type="project" value="UniProtKB-UniRule"/>
</dbReference>
<organism evidence="11 12">
    <name type="scientific">Gadus morhua</name>
    <name type="common">Atlantic cod</name>
    <dbReference type="NCBI Taxonomy" id="8049"/>
    <lineage>
        <taxon>Eukaryota</taxon>
        <taxon>Metazoa</taxon>
        <taxon>Chordata</taxon>
        <taxon>Craniata</taxon>
        <taxon>Vertebrata</taxon>
        <taxon>Euteleostomi</taxon>
        <taxon>Actinopterygii</taxon>
        <taxon>Neopterygii</taxon>
        <taxon>Teleostei</taxon>
        <taxon>Neoteleostei</taxon>
        <taxon>Acanthomorphata</taxon>
        <taxon>Zeiogadaria</taxon>
        <taxon>Gadariae</taxon>
        <taxon>Gadiformes</taxon>
        <taxon>Gadoidei</taxon>
        <taxon>Gadidae</taxon>
        <taxon>Gadus</taxon>
    </lineage>
</organism>